<name>A0A382L7L5_9ZZZZ</name>
<dbReference type="EMBL" id="UINC01084812">
    <property type="protein sequence ID" value="SVC31805.1"/>
    <property type="molecule type" value="Genomic_DNA"/>
</dbReference>
<evidence type="ECO:0000259" key="1">
    <source>
        <dbReference type="Pfam" id="PF03713"/>
    </source>
</evidence>
<dbReference type="PROSITE" id="PS51257">
    <property type="entry name" value="PROKAR_LIPOPROTEIN"/>
    <property type="match status" value="1"/>
</dbReference>
<protein>
    <recommendedName>
        <fullName evidence="1">DUF305 domain-containing protein</fullName>
    </recommendedName>
</protein>
<dbReference type="PANTHER" id="PTHR36933:SF1">
    <property type="entry name" value="SLL0788 PROTEIN"/>
    <property type="match status" value="1"/>
</dbReference>
<feature type="domain" description="DUF305" evidence="1">
    <location>
        <begin position="63"/>
        <end position="212"/>
    </location>
</feature>
<accession>A0A382L7L5</accession>
<dbReference type="Gene3D" id="1.20.1260.10">
    <property type="match status" value="1"/>
</dbReference>
<dbReference type="AlphaFoldDB" id="A0A382L7L5"/>
<reference evidence="2" key="1">
    <citation type="submission" date="2018-05" db="EMBL/GenBank/DDBJ databases">
        <authorList>
            <person name="Lanie J.A."/>
            <person name="Ng W.-L."/>
            <person name="Kazmierczak K.M."/>
            <person name="Andrzejewski T.M."/>
            <person name="Davidsen T.M."/>
            <person name="Wayne K.J."/>
            <person name="Tettelin H."/>
            <person name="Glass J.I."/>
            <person name="Rusch D."/>
            <person name="Podicherti R."/>
            <person name="Tsui H.-C.T."/>
            <person name="Winkler M.E."/>
        </authorList>
    </citation>
    <scope>NUCLEOTIDE SEQUENCE</scope>
</reference>
<proteinExistence type="predicted"/>
<dbReference type="InterPro" id="IPR005183">
    <property type="entry name" value="DUF305_CopM-like"/>
</dbReference>
<dbReference type="InterPro" id="IPR012347">
    <property type="entry name" value="Ferritin-like"/>
</dbReference>
<dbReference type="Pfam" id="PF03713">
    <property type="entry name" value="DUF305"/>
    <property type="match status" value="1"/>
</dbReference>
<gene>
    <name evidence="2" type="ORF">METZ01_LOCUS284659</name>
</gene>
<evidence type="ECO:0000313" key="2">
    <source>
        <dbReference type="EMBL" id="SVC31805.1"/>
    </source>
</evidence>
<organism evidence="2">
    <name type="scientific">marine metagenome</name>
    <dbReference type="NCBI Taxonomy" id="408172"/>
    <lineage>
        <taxon>unclassified sequences</taxon>
        <taxon>metagenomes</taxon>
        <taxon>ecological metagenomes</taxon>
    </lineage>
</organism>
<dbReference type="PANTHER" id="PTHR36933">
    <property type="entry name" value="SLL0788 PROTEIN"/>
    <property type="match status" value="1"/>
</dbReference>
<sequence>MRAVSVPIVAVFLLAVAGTTSCRTTGVGTGPPIVQPGAPGEPSRMITATKAIDLSRVQHTATDVRFMQGMIGHHAQALDMTALVPTRSSREDMQMFALRIKLSQEDEIKMMEDWLEVRGEEIPGVRDHHESGGTLMPGMLTAKEINRLREATGAVFDRLFLESMIKHHEGALIMVDELLSTAGAGQETIIAAFASDVVADQRAEMDRMSAMLIAMLKEQQP</sequence>